<dbReference type="Proteomes" id="UP000607653">
    <property type="component" value="Unassembled WGS sequence"/>
</dbReference>
<evidence type="ECO:0000313" key="1">
    <source>
        <dbReference type="EMBL" id="DAD45411.1"/>
    </source>
</evidence>
<name>A0A822ZPE9_NELNU</name>
<dbReference type="EMBL" id="DUZY01000007">
    <property type="protein sequence ID" value="DAD45411.1"/>
    <property type="molecule type" value="Genomic_DNA"/>
</dbReference>
<proteinExistence type="predicted"/>
<sequence>MKSKKAYKEIKTTKYFLQTKFQVKHNI</sequence>
<organism evidence="1 2">
    <name type="scientific">Nelumbo nucifera</name>
    <name type="common">Sacred lotus</name>
    <dbReference type="NCBI Taxonomy" id="4432"/>
    <lineage>
        <taxon>Eukaryota</taxon>
        <taxon>Viridiplantae</taxon>
        <taxon>Streptophyta</taxon>
        <taxon>Embryophyta</taxon>
        <taxon>Tracheophyta</taxon>
        <taxon>Spermatophyta</taxon>
        <taxon>Magnoliopsida</taxon>
        <taxon>Proteales</taxon>
        <taxon>Nelumbonaceae</taxon>
        <taxon>Nelumbo</taxon>
    </lineage>
</organism>
<keyword evidence="2" id="KW-1185">Reference proteome</keyword>
<reference evidence="1 2" key="1">
    <citation type="journal article" date="2020" name="Mol. Biol. Evol.">
        <title>Distinct Expression and Methylation Patterns for Genes with Different Fates following a Single Whole-Genome Duplication in Flowering Plants.</title>
        <authorList>
            <person name="Shi T."/>
            <person name="Rahmani R.S."/>
            <person name="Gugger P.F."/>
            <person name="Wang M."/>
            <person name="Li H."/>
            <person name="Zhang Y."/>
            <person name="Li Z."/>
            <person name="Wang Q."/>
            <person name="Van de Peer Y."/>
            <person name="Marchal K."/>
            <person name="Chen J."/>
        </authorList>
    </citation>
    <scope>NUCLEOTIDE SEQUENCE [LARGE SCALE GENOMIC DNA]</scope>
    <source>
        <tissue evidence="1">Leaf</tissue>
    </source>
</reference>
<comment type="caution">
    <text evidence="1">The sequence shown here is derived from an EMBL/GenBank/DDBJ whole genome shotgun (WGS) entry which is preliminary data.</text>
</comment>
<gene>
    <name evidence="1" type="ORF">HUJ06_003641</name>
</gene>
<protein>
    <submittedName>
        <fullName evidence="1">Uncharacterized protein</fullName>
    </submittedName>
</protein>
<evidence type="ECO:0000313" key="2">
    <source>
        <dbReference type="Proteomes" id="UP000607653"/>
    </source>
</evidence>
<accession>A0A822ZPE9</accession>
<dbReference type="AlphaFoldDB" id="A0A822ZPE9"/>